<evidence type="ECO:0000256" key="4">
    <source>
        <dbReference type="ARBA" id="ARBA00022692"/>
    </source>
</evidence>
<keyword evidence="6 11" id="KW-0067">ATP-binding</keyword>
<gene>
    <name evidence="11" type="ORF">EV643_13621</name>
</gene>
<dbReference type="InterPro" id="IPR017871">
    <property type="entry name" value="ABC_transporter-like_CS"/>
</dbReference>
<comment type="subcellular location">
    <subcellularLocation>
        <location evidence="1">Membrane</location>
        <topology evidence="1">Multi-pass membrane protein</topology>
    </subcellularLocation>
</comment>
<proteinExistence type="inferred from homology"/>
<evidence type="ECO:0000259" key="10">
    <source>
        <dbReference type="PROSITE" id="PS50893"/>
    </source>
</evidence>
<organism evidence="11 12">
    <name type="scientific">Kribbella caucasensis</name>
    <dbReference type="NCBI Taxonomy" id="2512215"/>
    <lineage>
        <taxon>Bacteria</taxon>
        <taxon>Bacillati</taxon>
        <taxon>Actinomycetota</taxon>
        <taxon>Actinomycetes</taxon>
        <taxon>Propionibacteriales</taxon>
        <taxon>Kribbellaceae</taxon>
        <taxon>Kribbella</taxon>
    </lineage>
</organism>
<dbReference type="SUPFAM" id="SSF52540">
    <property type="entry name" value="P-loop containing nucleoside triphosphate hydrolases"/>
    <property type="match status" value="2"/>
</dbReference>
<dbReference type="GO" id="GO:0016020">
    <property type="term" value="C:membrane"/>
    <property type="evidence" value="ECO:0007669"/>
    <property type="project" value="UniProtKB-SubCell"/>
</dbReference>
<dbReference type="PANTHER" id="PTHR43776:SF7">
    <property type="entry name" value="D,D-DIPEPTIDE TRANSPORT ATP-BINDING PROTEIN DDPF-RELATED"/>
    <property type="match status" value="1"/>
</dbReference>
<evidence type="ECO:0000256" key="8">
    <source>
        <dbReference type="ARBA" id="ARBA00023136"/>
    </source>
</evidence>
<dbReference type="GO" id="GO:0015833">
    <property type="term" value="P:peptide transport"/>
    <property type="evidence" value="ECO:0007669"/>
    <property type="project" value="InterPro"/>
</dbReference>
<reference evidence="11 12" key="1">
    <citation type="submission" date="2019-03" db="EMBL/GenBank/DDBJ databases">
        <title>Genomic Encyclopedia of Type Strains, Phase III (KMG-III): the genomes of soil and plant-associated and newly described type strains.</title>
        <authorList>
            <person name="Whitman W."/>
        </authorList>
    </citation>
    <scope>NUCLEOTIDE SEQUENCE [LARGE SCALE GENOMIC DNA]</scope>
    <source>
        <strain evidence="11 12">VKM Ac-2527</strain>
    </source>
</reference>
<dbReference type="InterPro" id="IPR003439">
    <property type="entry name" value="ABC_transporter-like_ATP-bd"/>
</dbReference>
<feature type="transmembrane region" description="Helical" evidence="9">
    <location>
        <begin position="103"/>
        <end position="124"/>
    </location>
</feature>
<accession>A0A4R6J5F1</accession>
<keyword evidence="3" id="KW-0813">Transport</keyword>
<dbReference type="Proteomes" id="UP000295388">
    <property type="component" value="Unassembled WGS sequence"/>
</dbReference>
<keyword evidence="5" id="KW-0547">Nucleotide-binding</keyword>
<keyword evidence="8 9" id="KW-0472">Membrane</keyword>
<dbReference type="Pfam" id="PF00528">
    <property type="entry name" value="BPD_transp_1"/>
    <property type="match status" value="1"/>
</dbReference>
<name>A0A4R6J5F1_9ACTN</name>
<dbReference type="InterPro" id="IPR013563">
    <property type="entry name" value="Oligopep_ABC_C"/>
</dbReference>
<dbReference type="GO" id="GO:0055085">
    <property type="term" value="P:transmembrane transport"/>
    <property type="evidence" value="ECO:0007669"/>
    <property type="project" value="InterPro"/>
</dbReference>
<keyword evidence="7 9" id="KW-1133">Transmembrane helix</keyword>
<dbReference type="AlphaFoldDB" id="A0A4R6J5F1"/>
<keyword evidence="4 9" id="KW-0812">Transmembrane</keyword>
<dbReference type="InterPro" id="IPR035906">
    <property type="entry name" value="MetI-like_sf"/>
</dbReference>
<evidence type="ECO:0000313" key="12">
    <source>
        <dbReference type="Proteomes" id="UP000295388"/>
    </source>
</evidence>
<evidence type="ECO:0000256" key="5">
    <source>
        <dbReference type="ARBA" id="ARBA00022741"/>
    </source>
</evidence>
<keyword evidence="12" id="KW-1185">Reference proteome</keyword>
<evidence type="ECO:0000256" key="7">
    <source>
        <dbReference type="ARBA" id="ARBA00022989"/>
    </source>
</evidence>
<dbReference type="SUPFAM" id="SSF161098">
    <property type="entry name" value="MetI-like"/>
    <property type="match status" value="1"/>
</dbReference>
<feature type="transmembrane region" description="Helical" evidence="9">
    <location>
        <begin position="12"/>
        <end position="30"/>
    </location>
</feature>
<dbReference type="InterPro" id="IPR050319">
    <property type="entry name" value="ABC_transp_ATP-bind"/>
</dbReference>
<feature type="transmembrane region" description="Helical" evidence="9">
    <location>
        <begin position="144"/>
        <end position="165"/>
    </location>
</feature>
<dbReference type="SMART" id="SM00382">
    <property type="entry name" value="AAA"/>
    <property type="match status" value="2"/>
</dbReference>
<dbReference type="CDD" id="cd03257">
    <property type="entry name" value="ABC_NikE_OppD_transporters"/>
    <property type="match status" value="2"/>
</dbReference>
<evidence type="ECO:0000256" key="6">
    <source>
        <dbReference type="ARBA" id="ARBA00022840"/>
    </source>
</evidence>
<evidence type="ECO:0000256" key="3">
    <source>
        <dbReference type="ARBA" id="ARBA00022448"/>
    </source>
</evidence>
<evidence type="ECO:0000256" key="1">
    <source>
        <dbReference type="ARBA" id="ARBA00004141"/>
    </source>
</evidence>
<dbReference type="NCBIfam" id="NF007739">
    <property type="entry name" value="PRK10419.1"/>
    <property type="match status" value="2"/>
</dbReference>
<comment type="caution">
    <text evidence="11">The sequence shown here is derived from an EMBL/GenBank/DDBJ whole genome shotgun (WGS) entry which is preliminary data.</text>
</comment>
<dbReference type="PROSITE" id="PS50893">
    <property type="entry name" value="ABC_TRANSPORTER_2"/>
    <property type="match status" value="2"/>
</dbReference>
<dbReference type="PANTHER" id="PTHR43776">
    <property type="entry name" value="TRANSPORT ATP-BINDING PROTEIN"/>
    <property type="match status" value="1"/>
</dbReference>
<evidence type="ECO:0000256" key="9">
    <source>
        <dbReference type="SAM" id="Phobius"/>
    </source>
</evidence>
<comment type="similarity">
    <text evidence="2">Belongs to the ABC transporter superfamily.</text>
</comment>
<dbReference type="RefSeq" id="WP_133805549.1">
    <property type="nucleotide sequence ID" value="NZ_SNWQ01000036.1"/>
</dbReference>
<dbReference type="GO" id="GO:0016887">
    <property type="term" value="F:ATP hydrolysis activity"/>
    <property type="evidence" value="ECO:0007669"/>
    <property type="project" value="InterPro"/>
</dbReference>
<feature type="domain" description="ABC transporter" evidence="10">
    <location>
        <begin position="482"/>
        <end position="730"/>
    </location>
</feature>
<dbReference type="Pfam" id="PF08352">
    <property type="entry name" value="oligo_HPY"/>
    <property type="match status" value="1"/>
</dbReference>
<dbReference type="EMBL" id="SNWQ01000036">
    <property type="protein sequence ID" value="TDO30639.1"/>
    <property type="molecule type" value="Genomic_DNA"/>
</dbReference>
<dbReference type="Pfam" id="PF00005">
    <property type="entry name" value="ABC_tran"/>
    <property type="match status" value="2"/>
</dbReference>
<protein>
    <submittedName>
        <fullName evidence="11">Peptide/nickel transport system ATP-binding protein</fullName>
    </submittedName>
</protein>
<dbReference type="InterPro" id="IPR000515">
    <property type="entry name" value="MetI-like"/>
</dbReference>
<dbReference type="InterPro" id="IPR003593">
    <property type="entry name" value="AAA+_ATPase"/>
</dbReference>
<dbReference type="InterPro" id="IPR027417">
    <property type="entry name" value="P-loop_NTPase"/>
</dbReference>
<dbReference type="OrthoDB" id="5357528at2"/>
<evidence type="ECO:0000256" key="2">
    <source>
        <dbReference type="ARBA" id="ARBA00005417"/>
    </source>
</evidence>
<dbReference type="Gene3D" id="3.40.50.300">
    <property type="entry name" value="P-loop containing nucleotide triphosphate hydrolases"/>
    <property type="match status" value="2"/>
</dbReference>
<dbReference type="PROSITE" id="PS00211">
    <property type="entry name" value="ABC_TRANSPORTER_1"/>
    <property type="match status" value="2"/>
</dbReference>
<feature type="domain" description="ABC transporter" evidence="10">
    <location>
        <begin position="204"/>
        <end position="456"/>
    </location>
</feature>
<evidence type="ECO:0000313" key="11">
    <source>
        <dbReference type="EMBL" id="TDO30639.1"/>
    </source>
</evidence>
<dbReference type="NCBIfam" id="NF008453">
    <property type="entry name" value="PRK11308.1"/>
    <property type="match status" value="2"/>
</dbReference>
<dbReference type="GO" id="GO:0005524">
    <property type="term" value="F:ATP binding"/>
    <property type="evidence" value="ECO:0007669"/>
    <property type="project" value="UniProtKB-KW"/>
</dbReference>
<sequence>MIRYVAVKVGRALFVVWAAFTVTFVLLFVFPANPVDLLFDPAEINSIPPEVREQVAHSYGFDRPVVVQYLDRLGHAVRGDFGTSVQSGRAVDAAIFDSLPSTLILATGALLLALLFAFVIAVVATTTRRRWLREAVESLPSASVSVPVFLLGVIFLQVFSFRLGWFPSFGNSGVKSLVLPIVTLAIPVSGPITQLLVRSFASEFRAGYVTTSRAKGAPRGAIVDGVSVTVAPGEFVSLVGESGCGKSTLIQAALGLLPESARIRGGTIAYSGVDVTNWSDKRMTRVRGNYVGFVPQDPGTALNPTKKIGRQVVEAVRFNNPGRGDADRHRDEALDYLRTAGLKDVERLFEQYPHELSGGMKQRALIAIALAGKPKLILADEPTSGLDVTVQRVILDHLSELGRSLGLGVLLVTHDLGVALDRSDRILVMREGEIVEEGAAQELVDRPLRSEYARRLLAAAHGPGRLTPHKWAAATVVPRVAIEAHDLRKHYTVRAGGGVHVVRALDGVSIAVRTGKTHAVVGESGAGKSTLASILAGFVSPDTGVVNVGDDELTGLSHGRLRELRRRLQFVFQNPFTSLDPRFTVSRIVAEPLRAFRYPGGKSAFRARVRELLQAVSLDDEYLDRLPEQLSGGQRQRVAIARALALNPEILVLDEAVSALDVSVQAQILQLLVDLQAEFGLSYVFVTHDLGVVQQIADDVTVMKDGVVVESGPADQVLRSPAHAYTRVLLDAIPGERRYDVPAEQSA</sequence>